<evidence type="ECO:0000313" key="3">
    <source>
        <dbReference type="Proteomes" id="UP001610990"/>
    </source>
</evidence>
<dbReference type="InterPro" id="IPR029063">
    <property type="entry name" value="SAM-dependent_MTases_sf"/>
</dbReference>
<feature type="compositionally biased region" description="Low complexity" evidence="1">
    <location>
        <begin position="35"/>
        <end position="48"/>
    </location>
</feature>
<feature type="compositionally biased region" description="Basic and acidic residues" evidence="1">
    <location>
        <begin position="57"/>
        <end position="67"/>
    </location>
</feature>
<proteinExistence type="predicted"/>
<feature type="compositionally biased region" description="Pro residues" evidence="1">
    <location>
        <begin position="20"/>
        <end position="31"/>
    </location>
</feature>
<keyword evidence="3" id="KW-1185">Reference proteome</keyword>
<dbReference type="PANTHER" id="PTHR43619">
    <property type="entry name" value="S-ADENOSYL-L-METHIONINE-DEPENDENT METHYLTRANSFERASE YKTD-RELATED"/>
    <property type="match status" value="1"/>
</dbReference>
<gene>
    <name evidence="2" type="ORF">ACH4GP_25975</name>
</gene>
<accession>A0ABW7RKW1</accession>
<feature type="region of interest" description="Disordered" evidence="1">
    <location>
        <begin position="1"/>
        <end position="67"/>
    </location>
</feature>
<comment type="caution">
    <text evidence="2">The sequence shown here is derived from an EMBL/GenBank/DDBJ whole genome shotgun (WGS) entry which is preliminary data.</text>
</comment>
<dbReference type="GO" id="GO:0008168">
    <property type="term" value="F:methyltransferase activity"/>
    <property type="evidence" value="ECO:0007669"/>
    <property type="project" value="UniProtKB-KW"/>
</dbReference>
<dbReference type="Gene3D" id="3.40.50.150">
    <property type="entry name" value="Vaccinia Virus protein VP39"/>
    <property type="match status" value="1"/>
</dbReference>
<evidence type="ECO:0000256" key="1">
    <source>
        <dbReference type="SAM" id="MobiDB-lite"/>
    </source>
</evidence>
<keyword evidence="2" id="KW-0808">Transferase</keyword>
<dbReference type="GO" id="GO:0032259">
    <property type="term" value="P:methylation"/>
    <property type="evidence" value="ECO:0007669"/>
    <property type="project" value="UniProtKB-KW"/>
</dbReference>
<dbReference type="RefSeq" id="WP_397674797.1">
    <property type="nucleotide sequence ID" value="NZ_JBIRFW010000007.1"/>
</dbReference>
<dbReference type="Proteomes" id="UP001610990">
    <property type="component" value="Unassembled WGS sequence"/>
</dbReference>
<organism evidence="2 3">
    <name type="scientific">Streptomyces celluloflavus</name>
    <dbReference type="NCBI Taxonomy" id="58344"/>
    <lineage>
        <taxon>Bacteria</taxon>
        <taxon>Bacillati</taxon>
        <taxon>Actinomycetota</taxon>
        <taxon>Actinomycetes</taxon>
        <taxon>Kitasatosporales</taxon>
        <taxon>Streptomycetaceae</taxon>
        <taxon>Streptomyces</taxon>
    </lineage>
</organism>
<sequence length="276" mass="29171">MTESELTESEPPGAAGHPAPAVPVGPVPAPGGGPARVPGTGPRPGAVRSRPTPYDARGPREPGPRGRCAEAAVRRYLDRRPEATVVALGEGLGTGFWRLDNGRLTWLTVAPPETAAVRRILLPDGPRRRTVARAAADHGWLDAVPEPRRGVVVTAAGVLMRLPPPEVRALLAACAERFPGGALVFDVLPRRSAALARRCGALAGGRWAAPVRWSLDRAELPRVASAHPGIVAVRELPLPPARLPAASLRRPAAYRHRVPVLRALLPLVCEVRFAGP</sequence>
<evidence type="ECO:0000313" key="2">
    <source>
        <dbReference type="EMBL" id="MFH8587808.1"/>
    </source>
</evidence>
<reference evidence="2 3" key="1">
    <citation type="submission" date="2024-10" db="EMBL/GenBank/DDBJ databases">
        <title>The Natural Products Discovery Center: Release of the First 8490 Sequenced Strains for Exploring Actinobacteria Biosynthetic Diversity.</title>
        <authorList>
            <person name="Kalkreuter E."/>
            <person name="Kautsar S.A."/>
            <person name="Yang D."/>
            <person name="Bader C.D."/>
            <person name="Teijaro C.N."/>
            <person name="Fluegel L."/>
            <person name="Davis C.M."/>
            <person name="Simpson J.R."/>
            <person name="Lauterbach L."/>
            <person name="Steele A.D."/>
            <person name="Gui C."/>
            <person name="Meng S."/>
            <person name="Li G."/>
            <person name="Viehrig K."/>
            <person name="Ye F."/>
            <person name="Su P."/>
            <person name="Kiefer A.F."/>
            <person name="Nichols A."/>
            <person name="Cepeda A.J."/>
            <person name="Yan W."/>
            <person name="Fan B."/>
            <person name="Jiang Y."/>
            <person name="Adhikari A."/>
            <person name="Zheng C.-J."/>
            <person name="Schuster L."/>
            <person name="Cowan T.M."/>
            <person name="Smanski M.J."/>
            <person name="Chevrette M.G."/>
            <person name="De Carvalho L.P.S."/>
            <person name="Shen B."/>
        </authorList>
    </citation>
    <scope>NUCLEOTIDE SEQUENCE [LARGE SCALE GENOMIC DNA]</scope>
    <source>
        <strain evidence="2 3">NPDC018013</strain>
    </source>
</reference>
<dbReference type="PANTHER" id="PTHR43619:SF2">
    <property type="entry name" value="S-ADENOSYL-L-METHIONINE-DEPENDENT METHYLTRANSFERASES SUPERFAMILY PROTEIN"/>
    <property type="match status" value="1"/>
</dbReference>
<keyword evidence="2" id="KW-0489">Methyltransferase</keyword>
<protein>
    <submittedName>
        <fullName evidence="2">Class I SAM-dependent methyltransferase</fullName>
    </submittedName>
</protein>
<dbReference type="SUPFAM" id="SSF53335">
    <property type="entry name" value="S-adenosyl-L-methionine-dependent methyltransferases"/>
    <property type="match status" value="1"/>
</dbReference>
<name>A0ABW7RKW1_9ACTN</name>
<dbReference type="EMBL" id="JBIRGH010000018">
    <property type="protein sequence ID" value="MFH8587808.1"/>
    <property type="molecule type" value="Genomic_DNA"/>
</dbReference>